<gene>
    <name evidence="2" type="ORF">Z518_07142</name>
</gene>
<feature type="region of interest" description="Disordered" evidence="1">
    <location>
        <begin position="1"/>
        <end position="113"/>
    </location>
</feature>
<dbReference type="VEuPathDB" id="FungiDB:Z518_07142"/>
<reference evidence="2 3" key="1">
    <citation type="submission" date="2015-01" db="EMBL/GenBank/DDBJ databases">
        <title>The Genome Sequence of Rhinocladiella mackenzie CBS 650.93.</title>
        <authorList>
            <consortium name="The Broad Institute Genomics Platform"/>
            <person name="Cuomo C."/>
            <person name="de Hoog S."/>
            <person name="Gorbushina A."/>
            <person name="Stielow B."/>
            <person name="Teixiera M."/>
            <person name="Abouelleil A."/>
            <person name="Chapman S.B."/>
            <person name="Priest M."/>
            <person name="Young S.K."/>
            <person name="Wortman J."/>
            <person name="Nusbaum C."/>
            <person name="Birren B."/>
        </authorList>
    </citation>
    <scope>NUCLEOTIDE SEQUENCE [LARGE SCALE GENOMIC DNA]</scope>
    <source>
        <strain evidence="2 3">CBS 650.93</strain>
    </source>
</reference>
<evidence type="ECO:0000313" key="3">
    <source>
        <dbReference type="Proteomes" id="UP000053617"/>
    </source>
</evidence>
<organism evidence="2 3">
    <name type="scientific">Rhinocladiella mackenziei CBS 650.93</name>
    <dbReference type="NCBI Taxonomy" id="1442369"/>
    <lineage>
        <taxon>Eukaryota</taxon>
        <taxon>Fungi</taxon>
        <taxon>Dikarya</taxon>
        <taxon>Ascomycota</taxon>
        <taxon>Pezizomycotina</taxon>
        <taxon>Eurotiomycetes</taxon>
        <taxon>Chaetothyriomycetidae</taxon>
        <taxon>Chaetothyriales</taxon>
        <taxon>Herpotrichiellaceae</taxon>
        <taxon>Rhinocladiella</taxon>
    </lineage>
</organism>
<dbReference type="Proteomes" id="UP000053617">
    <property type="component" value="Unassembled WGS sequence"/>
</dbReference>
<feature type="compositionally biased region" description="Low complexity" evidence="1">
    <location>
        <begin position="16"/>
        <end position="33"/>
    </location>
</feature>
<dbReference type="STRING" id="1442369.A0A0D2ICL9"/>
<dbReference type="RefSeq" id="XP_013270725.1">
    <property type="nucleotide sequence ID" value="XM_013415271.1"/>
</dbReference>
<dbReference type="EMBL" id="KN847479">
    <property type="protein sequence ID" value="KIX03589.1"/>
    <property type="molecule type" value="Genomic_DNA"/>
</dbReference>
<evidence type="ECO:0000256" key="1">
    <source>
        <dbReference type="SAM" id="MobiDB-lite"/>
    </source>
</evidence>
<proteinExistence type="predicted"/>
<feature type="compositionally biased region" description="Basic and acidic residues" evidence="1">
    <location>
        <begin position="44"/>
        <end position="59"/>
    </location>
</feature>
<dbReference type="OrthoDB" id="193467at2759"/>
<feature type="compositionally biased region" description="Polar residues" evidence="1">
    <location>
        <begin position="247"/>
        <end position="256"/>
    </location>
</feature>
<accession>A0A0D2ICL9</accession>
<dbReference type="HOGENOM" id="CLU_032824_0_0_1"/>
<dbReference type="AlphaFoldDB" id="A0A0D2ICL9"/>
<keyword evidence="3" id="KW-1185">Reference proteome</keyword>
<sequence length="523" mass="58051">MPKKHQQKALLTKPQSSTPNTLSLSKSSTSKQSELAQQRTVNELIRESRRLQIRNEFRRPPPSSNTGSIPPALRVVLDIPPPQPPAPRLGDRATGPNRLRRVPGPPPPRSWLTDSIHAPAAVRTALTSASENENRRVLIRTSHLPDCTFPPPQSLQHLLLKNIARDWAWHAKHDEDYLGVLPTKLKETLLSYLAVYNEVSINPLRILFLSSESEAEDRAEVRRLDLSNGLGAWTTLKQLERDLVIKQQTPPLTPSDSSSMMATTVEASSSSSTPDSWDADDDGNEPTSPSFKKGPKTGPTFVNLKHLSLAISPGNATAASWASLLSLAAELQTLTSLSLAYWPQPTFTPNAASTRAVIRTPSARPVVYGGSDIYTPYDSNWREAAGILRTLSRSLYCLKWLDLTGCGDWFAALQWTPSATGSYSHETLGPEWNGGWRGLERLVLEVGWRPIPPEAESRPADPDESSWNVENERKVYRHNKERERFAEIRRTAQSVARYLRASRKDRGGIWVEVDLGEDLAALG</sequence>
<evidence type="ECO:0000313" key="2">
    <source>
        <dbReference type="EMBL" id="KIX03589.1"/>
    </source>
</evidence>
<feature type="compositionally biased region" description="Low complexity" evidence="1">
    <location>
        <begin position="257"/>
        <end position="276"/>
    </location>
</feature>
<name>A0A0D2ICL9_9EURO</name>
<protein>
    <submittedName>
        <fullName evidence="2">Rhinocladiella mackenziei CBS 650.93 unplaced genomic scaffold supercont1.5, whole genome shotgun sequence</fullName>
    </submittedName>
</protein>
<dbReference type="GeneID" id="25295213"/>
<feature type="region of interest" description="Disordered" evidence="1">
    <location>
        <begin position="247"/>
        <end position="297"/>
    </location>
</feature>